<dbReference type="SMART" id="SM00220">
    <property type="entry name" value="S_TKc"/>
    <property type="match status" value="1"/>
</dbReference>
<dbReference type="SUPFAM" id="SSF56112">
    <property type="entry name" value="Protein kinase-like (PK-like)"/>
    <property type="match status" value="1"/>
</dbReference>
<feature type="binding site" evidence="5">
    <location>
        <position position="43"/>
    </location>
    <ligand>
        <name>ATP</name>
        <dbReference type="ChEBI" id="CHEBI:30616"/>
    </ligand>
</feature>
<dbReference type="CDD" id="cd14014">
    <property type="entry name" value="STKc_PknB_like"/>
    <property type="match status" value="1"/>
</dbReference>
<dbReference type="PROSITE" id="PS50011">
    <property type="entry name" value="PROTEIN_KINASE_DOM"/>
    <property type="match status" value="1"/>
</dbReference>
<dbReference type="InterPro" id="IPR011009">
    <property type="entry name" value="Kinase-like_dom_sf"/>
</dbReference>
<evidence type="ECO:0000256" key="1">
    <source>
        <dbReference type="ARBA" id="ARBA00022679"/>
    </source>
</evidence>
<keyword evidence="7" id="KW-0723">Serine/threonine-protein kinase</keyword>
<keyword evidence="2 5" id="KW-0547">Nucleotide-binding</keyword>
<dbReference type="GO" id="GO:0004674">
    <property type="term" value="F:protein serine/threonine kinase activity"/>
    <property type="evidence" value="ECO:0007669"/>
    <property type="project" value="UniProtKB-KW"/>
</dbReference>
<keyword evidence="3 7" id="KW-0418">Kinase</keyword>
<dbReference type="Pfam" id="PF00069">
    <property type="entry name" value="Pkinase"/>
    <property type="match status" value="1"/>
</dbReference>
<dbReference type="Gene3D" id="3.30.200.20">
    <property type="entry name" value="Phosphorylase Kinase, domain 1"/>
    <property type="match status" value="1"/>
</dbReference>
<feature type="non-terminal residue" evidence="7">
    <location>
        <position position="230"/>
    </location>
</feature>
<evidence type="ECO:0000313" key="8">
    <source>
        <dbReference type="Proteomes" id="UP000777774"/>
    </source>
</evidence>
<dbReference type="PROSITE" id="PS00107">
    <property type="entry name" value="PROTEIN_KINASE_ATP"/>
    <property type="match status" value="1"/>
</dbReference>
<evidence type="ECO:0000256" key="2">
    <source>
        <dbReference type="ARBA" id="ARBA00022741"/>
    </source>
</evidence>
<dbReference type="EMBL" id="JAAXOY010000437">
    <property type="protein sequence ID" value="NKY40708.1"/>
    <property type="molecule type" value="Genomic_DNA"/>
</dbReference>
<keyword evidence="1" id="KW-0808">Transferase</keyword>
<feature type="domain" description="Protein kinase" evidence="6">
    <location>
        <begin position="15"/>
        <end position="230"/>
    </location>
</feature>
<gene>
    <name evidence="7" type="ORF">HGA02_14590</name>
</gene>
<evidence type="ECO:0000256" key="4">
    <source>
        <dbReference type="ARBA" id="ARBA00022840"/>
    </source>
</evidence>
<evidence type="ECO:0000259" key="6">
    <source>
        <dbReference type="PROSITE" id="PS50011"/>
    </source>
</evidence>
<name>A0ABX1K2B4_9CELL</name>
<keyword evidence="8" id="KW-1185">Reference proteome</keyword>
<dbReference type="InterPro" id="IPR008271">
    <property type="entry name" value="Ser/Thr_kinase_AS"/>
</dbReference>
<dbReference type="InterPro" id="IPR017441">
    <property type="entry name" value="Protein_kinase_ATP_BS"/>
</dbReference>
<evidence type="ECO:0000256" key="3">
    <source>
        <dbReference type="ARBA" id="ARBA00022777"/>
    </source>
</evidence>
<accession>A0ABX1K2B4</accession>
<organism evidence="7 8">
    <name type="scientific">Cellulomonas septica</name>
    <dbReference type="NCBI Taxonomy" id="285080"/>
    <lineage>
        <taxon>Bacteria</taxon>
        <taxon>Bacillati</taxon>
        <taxon>Actinomycetota</taxon>
        <taxon>Actinomycetes</taxon>
        <taxon>Micrococcales</taxon>
        <taxon>Cellulomonadaceae</taxon>
        <taxon>Cellulomonas</taxon>
    </lineage>
</organism>
<proteinExistence type="predicted"/>
<comment type="caution">
    <text evidence="7">The sequence shown here is derived from an EMBL/GenBank/DDBJ whole genome shotgun (WGS) entry which is preliminary data.</text>
</comment>
<keyword evidence="4 5" id="KW-0067">ATP-binding</keyword>
<dbReference type="InterPro" id="IPR000719">
    <property type="entry name" value="Prot_kinase_dom"/>
</dbReference>
<dbReference type="Proteomes" id="UP000777774">
    <property type="component" value="Unassembled WGS sequence"/>
</dbReference>
<reference evidence="7 8" key="1">
    <citation type="submission" date="2020-04" db="EMBL/GenBank/DDBJ databases">
        <title>MicrobeNet Type strains.</title>
        <authorList>
            <person name="Nicholson A.C."/>
        </authorList>
    </citation>
    <scope>NUCLEOTIDE SEQUENCE [LARGE SCALE GENOMIC DNA]</scope>
    <source>
        <strain evidence="7 8">ATCC BAA-787</strain>
    </source>
</reference>
<sequence length="230" mass="23770">MERIGLTPGSDIGGYRIVAPLGSGGMGTVYRAVDGGGTAVALKLLHPQLGSDAVARDRLRREVRALQKLRHPGVAAILDAEADSTEAFLVTELVDGDTLEEHVRERGPLDAQDLLDLAEGLRAALAAVHGAGVVHRDLKPANVLVTDDGPVLIDFGIAQAAGDAPLTSDGLVIGTPGYLAPELLDGDEPTAASDYWGWAAVLAFAATGRAPFGTRPLEAVLSRARSGTAD</sequence>
<evidence type="ECO:0000256" key="5">
    <source>
        <dbReference type="PROSITE-ProRule" id="PRU10141"/>
    </source>
</evidence>
<dbReference type="Gene3D" id="1.10.510.10">
    <property type="entry name" value="Transferase(Phosphotransferase) domain 1"/>
    <property type="match status" value="1"/>
</dbReference>
<dbReference type="PANTHER" id="PTHR43289:SF34">
    <property type="entry name" value="SERINE_THREONINE-PROTEIN KINASE YBDM-RELATED"/>
    <property type="match status" value="1"/>
</dbReference>
<dbReference type="RefSeq" id="WP_168679712.1">
    <property type="nucleotide sequence ID" value="NZ_JAAXOY010000437.1"/>
</dbReference>
<protein>
    <submittedName>
        <fullName evidence="7">Serine/threonine protein kinase</fullName>
    </submittedName>
</protein>
<dbReference type="PROSITE" id="PS00108">
    <property type="entry name" value="PROTEIN_KINASE_ST"/>
    <property type="match status" value="1"/>
</dbReference>
<dbReference type="PANTHER" id="PTHR43289">
    <property type="entry name" value="MITOGEN-ACTIVATED PROTEIN KINASE KINASE KINASE 20-RELATED"/>
    <property type="match status" value="1"/>
</dbReference>
<evidence type="ECO:0000313" key="7">
    <source>
        <dbReference type="EMBL" id="NKY40708.1"/>
    </source>
</evidence>